<dbReference type="STRING" id="1715691.TA5113_02092"/>
<reference evidence="2" key="1">
    <citation type="submission" date="2015-09" db="EMBL/GenBank/DDBJ databases">
        <authorList>
            <person name="Rodrigo-Torres Lidia"/>
            <person name="Arahal R.David."/>
        </authorList>
    </citation>
    <scope>NUCLEOTIDE SEQUENCE [LARGE SCALE GENOMIC DNA]</scope>
    <source>
        <strain evidence="2">CECT 5114</strain>
    </source>
</reference>
<evidence type="ECO:0000313" key="2">
    <source>
        <dbReference type="Proteomes" id="UP000051184"/>
    </source>
</evidence>
<organism evidence="1 2">
    <name type="scientific">Cognatishimia activa</name>
    <dbReference type="NCBI Taxonomy" id="1715691"/>
    <lineage>
        <taxon>Bacteria</taxon>
        <taxon>Pseudomonadati</taxon>
        <taxon>Pseudomonadota</taxon>
        <taxon>Alphaproteobacteria</taxon>
        <taxon>Rhodobacterales</taxon>
        <taxon>Paracoccaceae</taxon>
        <taxon>Cognatishimia</taxon>
    </lineage>
</organism>
<name>A0A0P1IRC4_9RHOB</name>
<proteinExistence type="predicted"/>
<dbReference type="AlphaFoldDB" id="A0A0P1IRC4"/>
<protein>
    <submittedName>
        <fullName evidence="1">Uncharacterized protein</fullName>
    </submittedName>
</protein>
<sequence>MNEVAQKSLADALGIQPGVVLRTFGMRRSGNHAIINWLLRNAHMGSVFLNNCSVGRPARRTWRSIEVNGRRASITKGDPISGVTSKARDGALVIVSYEDFSPDPDEMGAEVTPDLSKSEVTHEVLFYRDFMNWSASLLKKIQANDDQDALVCLRIMMVALDKYRDMLQLITQAKSLGVVPVNYDRWLTRPVYREKVLQTLGLPCKDNSLGKVQPYGGGSSFQKDAVNASDLKADQRWLTMANDAAFQIVLLAASQDKELIGLMQKLMPKDAELLANYLDQAQFPYIVQVGDT</sequence>
<gene>
    <name evidence="1" type="ORF">TA5114_01934</name>
</gene>
<keyword evidence="2" id="KW-1185">Reference proteome</keyword>
<evidence type="ECO:0000313" key="1">
    <source>
        <dbReference type="EMBL" id="CUK26127.1"/>
    </source>
</evidence>
<accession>A0A0P1IRC4</accession>
<dbReference type="Proteomes" id="UP000051184">
    <property type="component" value="Unassembled WGS sequence"/>
</dbReference>
<dbReference type="EMBL" id="CYUE01000020">
    <property type="protein sequence ID" value="CUK26127.1"/>
    <property type="molecule type" value="Genomic_DNA"/>
</dbReference>